<accession>A0AB38YFE2</accession>
<keyword evidence="5 7" id="KW-1133">Transmembrane helix</keyword>
<dbReference type="SUPFAM" id="SSF161098">
    <property type="entry name" value="MetI-like"/>
    <property type="match status" value="1"/>
</dbReference>
<dbReference type="InterPro" id="IPR035906">
    <property type="entry name" value="MetI-like_sf"/>
</dbReference>
<dbReference type="PANTHER" id="PTHR30193">
    <property type="entry name" value="ABC TRANSPORTER PERMEASE PROTEIN"/>
    <property type="match status" value="1"/>
</dbReference>
<name>A0AB38YFE2_9GAMM</name>
<feature type="transmembrane region" description="Helical" evidence="7">
    <location>
        <begin position="205"/>
        <end position="223"/>
    </location>
</feature>
<evidence type="ECO:0000256" key="1">
    <source>
        <dbReference type="ARBA" id="ARBA00004651"/>
    </source>
</evidence>
<evidence type="ECO:0000256" key="5">
    <source>
        <dbReference type="ARBA" id="ARBA00022989"/>
    </source>
</evidence>
<keyword evidence="6 7" id="KW-0472">Membrane</keyword>
<sequence length="336" mass="38220">MSRNLDVSPEVSDVVRAADTAKADNIKRLWNKSTPYWFVSPYLIIFGVFGVFPIFFMVFLSFHHWNPVAGLGSMRWVGLENYELALTDPMLWQAMWNTLVMALLSGIPQHLVALPMAYLLVSLGAHARHWLTTAYFLPYITSTIAVSMIFYIMYSPQSGLINHMLRALADGTLTSWAFGWINNFMPIAWLQENSLIRYSVSFVVFWKYVGFNIVIYTAGLATIPNDLYEAAKIDGASSFQRFRYIALPLMRPFIFFAVTLTIIGNMNLFEEPFVLTRGLQTAATNGMSISNYLYRVAWEWLDMGSAAAISWILFLVIGTFTGLYFWLFGRKGLEGN</sequence>
<keyword evidence="3" id="KW-1003">Cell membrane</keyword>
<evidence type="ECO:0000256" key="7">
    <source>
        <dbReference type="RuleBase" id="RU363032"/>
    </source>
</evidence>
<evidence type="ECO:0000313" key="9">
    <source>
        <dbReference type="EMBL" id="WLD58061.1"/>
    </source>
</evidence>
<evidence type="ECO:0000256" key="2">
    <source>
        <dbReference type="ARBA" id="ARBA00022448"/>
    </source>
</evidence>
<evidence type="ECO:0000259" key="8">
    <source>
        <dbReference type="PROSITE" id="PS50928"/>
    </source>
</evidence>
<feature type="transmembrane region" description="Helical" evidence="7">
    <location>
        <begin position="36"/>
        <end position="62"/>
    </location>
</feature>
<feature type="domain" description="ABC transmembrane type-1" evidence="8">
    <location>
        <begin position="95"/>
        <end position="324"/>
    </location>
</feature>
<dbReference type="InterPro" id="IPR000515">
    <property type="entry name" value="MetI-like"/>
</dbReference>
<feature type="transmembrane region" description="Helical" evidence="7">
    <location>
        <begin position="133"/>
        <end position="154"/>
    </location>
</feature>
<reference evidence="9" key="1">
    <citation type="submission" date="2022-07" db="EMBL/GenBank/DDBJ databases">
        <title>Complete genome sequence of Salinispirillum sp. LH10-3-1 capable of multiple carbohydrate inversion isolated from a soda lake.</title>
        <authorList>
            <person name="Liu J."/>
            <person name="Zhai Y."/>
            <person name="Zhang H."/>
            <person name="Yang H."/>
            <person name="Qu J."/>
            <person name="Li J."/>
        </authorList>
    </citation>
    <scope>NUCLEOTIDE SEQUENCE</scope>
    <source>
        <strain evidence="9">LH 10-3-1</strain>
    </source>
</reference>
<comment type="subcellular location">
    <subcellularLocation>
        <location evidence="1 7">Cell membrane</location>
        <topology evidence="1 7">Multi-pass membrane protein</topology>
    </subcellularLocation>
</comment>
<dbReference type="CDD" id="cd06261">
    <property type="entry name" value="TM_PBP2"/>
    <property type="match status" value="1"/>
</dbReference>
<evidence type="ECO:0000256" key="3">
    <source>
        <dbReference type="ARBA" id="ARBA00022475"/>
    </source>
</evidence>
<dbReference type="PROSITE" id="PS50928">
    <property type="entry name" value="ABC_TM1"/>
    <property type="match status" value="1"/>
</dbReference>
<dbReference type="AlphaFoldDB" id="A0AB38YFE2"/>
<feature type="transmembrane region" description="Helical" evidence="7">
    <location>
        <begin position="308"/>
        <end position="328"/>
    </location>
</feature>
<keyword evidence="4 7" id="KW-0812">Transmembrane</keyword>
<dbReference type="GO" id="GO:0005886">
    <property type="term" value="C:plasma membrane"/>
    <property type="evidence" value="ECO:0007669"/>
    <property type="project" value="UniProtKB-SubCell"/>
</dbReference>
<keyword evidence="2 7" id="KW-0813">Transport</keyword>
<dbReference type="Gene3D" id="1.10.3720.10">
    <property type="entry name" value="MetI-like"/>
    <property type="match status" value="1"/>
</dbReference>
<comment type="similarity">
    <text evidence="7">Belongs to the binding-protein-dependent transport system permease family.</text>
</comment>
<evidence type="ECO:0000256" key="6">
    <source>
        <dbReference type="ARBA" id="ARBA00023136"/>
    </source>
</evidence>
<organism evidence="9">
    <name type="scientific">Salinispirillum sp. LH 10-3-1</name>
    <dbReference type="NCBI Taxonomy" id="2952525"/>
    <lineage>
        <taxon>Bacteria</taxon>
        <taxon>Pseudomonadati</taxon>
        <taxon>Pseudomonadota</taxon>
        <taxon>Gammaproteobacteria</taxon>
        <taxon>Oceanospirillales</taxon>
        <taxon>Saccharospirillaceae</taxon>
        <taxon>Salinispirillum</taxon>
    </lineage>
</organism>
<evidence type="ECO:0000256" key="4">
    <source>
        <dbReference type="ARBA" id="ARBA00022692"/>
    </source>
</evidence>
<feature type="transmembrane region" description="Helical" evidence="7">
    <location>
        <begin position="244"/>
        <end position="263"/>
    </location>
</feature>
<dbReference type="InterPro" id="IPR051393">
    <property type="entry name" value="ABC_transporter_permease"/>
</dbReference>
<gene>
    <name evidence="9" type="ORF">NFC81_15310</name>
</gene>
<dbReference type="Pfam" id="PF00528">
    <property type="entry name" value="BPD_transp_1"/>
    <property type="match status" value="1"/>
</dbReference>
<dbReference type="GO" id="GO:0055085">
    <property type="term" value="P:transmembrane transport"/>
    <property type="evidence" value="ECO:0007669"/>
    <property type="project" value="InterPro"/>
</dbReference>
<dbReference type="RefSeq" id="WP_304995346.1">
    <property type="nucleotide sequence ID" value="NZ_CP101717.1"/>
</dbReference>
<feature type="transmembrane region" description="Helical" evidence="7">
    <location>
        <begin position="99"/>
        <end position="121"/>
    </location>
</feature>
<dbReference type="EMBL" id="CP101717">
    <property type="protein sequence ID" value="WLD58061.1"/>
    <property type="molecule type" value="Genomic_DNA"/>
</dbReference>
<protein>
    <submittedName>
        <fullName evidence="9">Sugar ABC transporter permease</fullName>
    </submittedName>
</protein>
<proteinExistence type="inferred from homology"/>
<dbReference type="PANTHER" id="PTHR30193:SF37">
    <property type="entry name" value="INNER MEMBRANE ABC TRANSPORTER PERMEASE PROTEIN YCJO"/>
    <property type="match status" value="1"/>
</dbReference>